<evidence type="ECO:0000313" key="1">
    <source>
        <dbReference type="EMBL" id="QJE96491.1"/>
    </source>
</evidence>
<sequence length="524" mass="55044">MKHPLRYLLLLAFTLPASSLEIRSYNPALHDRFLNFNTGNDAGNPTFLYDWTKFTGLGWFATSAHRQPGLVSPRHAVWATHHVSPVVLGASVKFLASNGAIIQRTVTSMTPIASDISGDSDLSILTFSAALPSTVKPFRYLNLANDAAYIGTPLMVFGFQAKAGQGAIAGFLVGDLDGGGPQGDTKFCRFDYNGLTGTPDDAYLIVGDSGTPSFASGPGGEPAIVGTHSTFMEAGSIIQNYDTFVPNYATKLDAQMAALGYRMRPANFTATTLGLSSVTDPAELRQAYPGSIEFTFANTGGQLTGNAELILDFAAGQAPVSVTASGWVVEQVDADTWSVRKATVAAAESVVVEAAWSSMPALATLTVSATIQSDTASTTLTNPGFALKPTYAAWSAGLPQIGQDDDPDQDGMINLLEYALGGEGNSGSMLLSSGDSILPRLAEEAGNIILSYPERSDAAVRGLSYQVETSTDLLALAGATTLPPGAVSSTQAFVPAVPGFVKRTIIWPADSTLRFARVKVELSE</sequence>
<keyword evidence="2" id="KW-1185">Reference proteome</keyword>
<dbReference type="EMBL" id="CP051774">
    <property type="protein sequence ID" value="QJE96491.1"/>
    <property type="molecule type" value="Genomic_DNA"/>
</dbReference>
<reference evidence="1 2" key="1">
    <citation type="submission" date="2020-04" db="EMBL/GenBank/DDBJ databases">
        <title>Luteolibacter sp. G-1-1-1 isolated from soil.</title>
        <authorList>
            <person name="Dahal R.H."/>
        </authorList>
    </citation>
    <scope>NUCLEOTIDE SEQUENCE [LARGE SCALE GENOMIC DNA]</scope>
    <source>
        <strain evidence="1 2">G-1-1-1</strain>
    </source>
</reference>
<name>A0A858RIT5_9BACT</name>
<dbReference type="AlphaFoldDB" id="A0A858RIT5"/>
<proteinExistence type="predicted"/>
<protein>
    <submittedName>
        <fullName evidence="1">Uncharacterized protein</fullName>
    </submittedName>
</protein>
<accession>A0A858RIT5</accession>
<dbReference type="KEGG" id="luo:HHL09_12085"/>
<evidence type="ECO:0000313" key="2">
    <source>
        <dbReference type="Proteomes" id="UP000501812"/>
    </source>
</evidence>
<dbReference type="Proteomes" id="UP000501812">
    <property type="component" value="Chromosome"/>
</dbReference>
<dbReference type="RefSeq" id="WP_169454892.1">
    <property type="nucleotide sequence ID" value="NZ_CP051774.1"/>
</dbReference>
<gene>
    <name evidence="1" type="ORF">HHL09_12085</name>
</gene>
<organism evidence="1 2">
    <name type="scientific">Luteolibacter luteus</name>
    <dbReference type="NCBI Taxonomy" id="2728835"/>
    <lineage>
        <taxon>Bacteria</taxon>
        <taxon>Pseudomonadati</taxon>
        <taxon>Verrucomicrobiota</taxon>
        <taxon>Verrucomicrobiia</taxon>
        <taxon>Verrucomicrobiales</taxon>
        <taxon>Verrucomicrobiaceae</taxon>
        <taxon>Luteolibacter</taxon>
    </lineage>
</organism>